<name>E6XJP0_SHEP2</name>
<proteinExistence type="predicted"/>
<dbReference type="Proteomes" id="UP000008209">
    <property type="component" value="Chromosome"/>
</dbReference>
<organism evidence="2 3">
    <name type="scientific">Shewanella putrefaciens (strain 200)</name>
    <dbReference type="NCBI Taxonomy" id="399804"/>
    <lineage>
        <taxon>Bacteria</taxon>
        <taxon>Pseudomonadati</taxon>
        <taxon>Pseudomonadota</taxon>
        <taxon>Gammaproteobacteria</taxon>
        <taxon>Alteromonadales</taxon>
        <taxon>Shewanellaceae</taxon>
        <taxon>Shewanella</taxon>
    </lineage>
</organism>
<dbReference type="AlphaFoldDB" id="E6XJP0"/>
<protein>
    <submittedName>
        <fullName evidence="2">Uncharacterized protein</fullName>
    </submittedName>
</protein>
<evidence type="ECO:0000313" key="3">
    <source>
        <dbReference type="Proteomes" id="UP000008209"/>
    </source>
</evidence>
<sequence length="69" mass="7654">MEEFKFEFRGIKMTITSDDISKCLITLTLGLCYCVTVYAHAKGKCESIHAGSEPDHGDVDSFPNPPINM</sequence>
<feature type="compositionally biased region" description="Basic and acidic residues" evidence="1">
    <location>
        <begin position="49"/>
        <end position="59"/>
    </location>
</feature>
<feature type="region of interest" description="Disordered" evidence="1">
    <location>
        <begin position="49"/>
        <end position="69"/>
    </location>
</feature>
<dbReference type="HOGENOM" id="CLU_2773594_0_0_6"/>
<dbReference type="KEGG" id="shp:Sput200_0737"/>
<dbReference type="EMBL" id="CP002457">
    <property type="protein sequence ID" value="ADV53216.1"/>
    <property type="molecule type" value="Genomic_DNA"/>
</dbReference>
<evidence type="ECO:0000313" key="2">
    <source>
        <dbReference type="EMBL" id="ADV53216.1"/>
    </source>
</evidence>
<gene>
    <name evidence="2" type="ordered locus">Sput200_0737</name>
</gene>
<evidence type="ECO:0000256" key="1">
    <source>
        <dbReference type="SAM" id="MobiDB-lite"/>
    </source>
</evidence>
<accession>E6XJP0</accession>
<reference evidence="2 3" key="1">
    <citation type="submission" date="2011-01" db="EMBL/GenBank/DDBJ databases">
        <title>Complete sequence of Shewanella putrefaciens 200.</title>
        <authorList>
            <consortium name="US DOE Joint Genome Institute"/>
            <person name="Lucas S."/>
            <person name="Copeland A."/>
            <person name="Lapidus A."/>
            <person name="Cheng J.-F."/>
            <person name="Bruce D."/>
            <person name="Goodwin L."/>
            <person name="Pitluck S."/>
            <person name="Munk A.C."/>
            <person name="Detter J.C."/>
            <person name="Han C."/>
            <person name="Tapia R."/>
            <person name="Land M."/>
            <person name="Hauser L."/>
            <person name="Chang Y.-J."/>
            <person name="Jeffries C."/>
            <person name="Kyrpides N."/>
            <person name="Ivanova N."/>
            <person name="Mikhailova N."/>
            <person name="Kolker E."/>
            <person name="Lawrence C."/>
            <person name="McCue L.A."/>
            <person name="DiChristina T."/>
            <person name="Nealson K."/>
            <person name="Fredrickson J.K."/>
            <person name="Woyke T."/>
        </authorList>
    </citation>
    <scope>NUCLEOTIDE SEQUENCE [LARGE SCALE GENOMIC DNA]</scope>
    <source>
        <strain evidence="2 3">200</strain>
    </source>
</reference>